<protein>
    <submittedName>
        <fullName evidence="2">Uncharacterized protein</fullName>
    </submittedName>
</protein>
<sequence length="2070" mass="232466">MVSWRDRGYVPDSDDEEDEAAITESDEQSRSDSPKTSLPKSRNELERTDQLDPDNAGPSFPLEVVESTNRRSLGVEVEHDISSESNLPSKPKTISDQSGKTNAVWQSPSTTASLLEAELNKGLQVVQEVIGLQNFEDDSDSPLSSPPSSISSSPKQANVSIVLPSSSLDRHDGLPSLSTQSLELAAARRSLRARAPIQLHPYALEAAQYQRDWKSRGLRPLRYMQPSGDNEPQSTTGEESQETETFQGSESLDIPPQVRSSSPIQLGEEDESQSPISGRRNVRHRLPDFDLDAELPDLADLLQNDTDNLTKQLQRPKKAKARKPNLQSQPVPNGYQVFDLPSDREEPSVRPKILRRPLQIPPSPPRSRGGLSSPGDVAPGDEFNEAGRSPSFLPSPFLSSDRPSKKRPQPDSLETSEVEVMVVHDASSESTGSSTESDEQPPKSVRMFQRRIKGVLPASWLKLDRRQQKGKTTTSEQPRSLEKGGVERGIAQRLPRSSLARATLHSTRPVFDDSQLDTSEYDDSSQSVEIVDETPWSVAPDSVPDDIMEDNSIDPMLPPRTRFQYGPHRQGEKTKQKRQQQLPGVWQSHDIETRQRSSKNQPKKVSNGVKGRLKHSSKTTGSRKKQKMVQKQPQLSLLDAPGFSEHTVPRYLKIAARSSKRTSQMSHTQDSTKKFFQLATVQDTHDVNSAMRGWKILHGKKYAVATPRDGTLVRAAPAQRQQSSSIGATDGSNDNTELVSLKQLTSQTLERVYQHQKQSIEARRKRKPLALEQRRAMMGQLVEEALPHPAVDDRIAAGIEEVDFDYDRLDQLTNMVPGQEIMSIGDRATLPGHLNGPVVHSIITSMARLDRYFEPSEKQISLFMPHMPHPISLGLWKASTKNRDLVVDLFSKVGQHTSADAGMISSNVATSQIPGHHPGNISQWVQSLDGFIEWVHAFLWFEGSEDLGDFATTMVNNFVRFRRVSESKATCSAEDEKLMPQMLPLLIRLVVTCYQVKRLVSLANLGWSLSLEIQEVYDHLVDRVLSIALTTKSIKPLFEHILSPTRLDSQLTRTRNVSNEVETIFVVHQLSGHHFWDKYLETLLSRNIEHVDNRAAIRLVYALLINGLVCPIQNSLQEQSENVSIVTPNTAGLTALQNALSDFLKQFSNIELQVSKTKTKTKQTSYLRQLAELGSFAFRWTFLLFRSFGRSSCDQLIKKVLKHYGDRNMQNFFAANGTGVDALNPPFLAQQASVSQIVLESGELDFHIFLKLIALALSFQYADLNDHTALRKLVSRKQSLIFSLLPNNVFHLDEEQSLTREDLSAMANRYNLFSTIYQYAPRGHRPPLTNIQGLVAFDKSHQAVCDQVLKCWASISRSLVIQGGSDEEFSALGQWIQKMLLQITEKWRSIPIGHGEVSDDEKQIHNINRKSASTHICKIIQTWVGAIDICVSEKQARLFALQFPLIDITELVVQGGNQLMSEDVTIEVFNITSAYLKKSPDASKSHLNRELHPVLQNLVSNLYNCSPRPKDETLRAMMETWYLLASSMVDGECAFWDTYINPASMSSFDQMGPSDTSRDCNILFLSKALIRPDFLAAIDHLYVFQQWLNGILGASNEVKFETLLTSRLFQVVPSTLDFASLQEKLKETGVDIHRFTKDSLTNSRLCITRHIIRQIYKLSVSSNTSTSGMLSKPEGLRLLRGIQNTMRRTWEKLPGKDKPEYTIMINSVVLEMSAYKIPGFEMDPFFSSSDLLDQTEKGSAAWGLFTRLFVAGQDITVTRISNIAIEGFRSAVESSCAYHNTECLFSTGIELFGATRHGQFDENDVTKGNANIPRFFLQAVFPEFISRAFGLDTPVLAQSLPIIDLSKHLMKNIPERVDFDNIDAMQDLSRWISMTLHAVFRTLYHRPCNFEDAFSQDHLLVARLIDLVTYAATAFSLLTESYPESEQIQLLNQHCQTYIYWVYEYVCSGYGIAYQPLDSELQEIYPDSTERAIMGFGLDIPGTESDPFADEDMGELRKIVGDDLLLSARAHWLRSRVDDQSGPVWIYTREQRDGVAPLQCGFSRHEAKELVKDAVGELAQVMSMLGLSQM</sequence>
<feature type="compositionally biased region" description="Low complexity" evidence="1">
    <location>
        <begin position="366"/>
        <end position="375"/>
    </location>
</feature>
<feature type="compositionally biased region" description="Basic and acidic residues" evidence="1">
    <location>
        <begin position="41"/>
        <end position="50"/>
    </location>
</feature>
<dbReference type="Pfam" id="PF09462">
    <property type="entry name" value="Mus7"/>
    <property type="match status" value="1"/>
</dbReference>
<dbReference type="PANTHER" id="PTHR28122:SF1">
    <property type="entry name" value="E3 UBIQUITIN-PROTEIN LIGASE SUBSTRATE RECEPTOR MMS22"/>
    <property type="match status" value="1"/>
</dbReference>
<evidence type="ECO:0000313" key="2">
    <source>
        <dbReference type="EMBL" id="RVX75868.1"/>
    </source>
</evidence>
<feature type="region of interest" description="Disordered" evidence="1">
    <location>
        <begin position="714"/>
        <end position="735"/>
    </location>
</feature>
<feature type="region of interest" description="Disordered" evidence="1">
    <location>
        <begin position="425"/>
        <end position="444"/>
    </location>
</feature>
<dbReference type="InterPro" id="IPR019021">
    <property type="entry name" value="Mms22"/>
</dbReference>
<dbReference type="PANTHER" id="PTHR28122">
    <property type="entry name" value="E3 UBIQUITIN-PROTEIN LIGASE SUBSTRATE RECEPTOR MMS22"/>
    <property type="match status" value="1"/>
</dbReference>
<dbReference type="VEuPathDB" id="FungiDB:PV10_01746"/>
<feature type="compositionally biased region" description="Polar residues" evidence="1">
    <location>
        <begin position="155"/>
        <end position="167"/>
    </location>
</feature>
<feature type="region of interest" description="Disordered" evidence="1">
    <location>
        <begin position="219"/>
        <end position="283"/>
    </location>
</feature>
<feature type="compositionally biased region" description="Low complexity" evidence="1">
    <location>
        <begin position="141"/>
        <end position="154"/>
    </location>
</feature>
<feature type="compositionally biased region" description="Low complexity" evidence="1">
    <location>
        <begin position="233"/>
        <end position="251"/>
    </location>
</feature>
<dbReference type="GO" id="GO:0005634">
    <property type="term" value="C:nucleus"/>
    <property type="evidence" value="ECO:0007669"/>
    <property type="project" value="InterPro"/>
</dbReference>
<reference evidence="2 3" key="1">
    <citation type="submission" date="2017-03" db="EMBL/GenBank/DDBJ databases">
        <title>Genomes of endolithic fungi from Antarctica.</title>
        <authorList>
            <person name="Coleine C."/>
            <person name="Masonjones S."/>
            <person name="Stajich J.E."/>
        </authorList>
    </citation>
    <scope>NUCLEOTIDE SEQUENCE [LARGE SCALE GENOMIC DNA]</scope>
    <source>
        <strain evidence="2 3">CCFEE 6314</strain>
    </source>
</reference>
<dbReference type="GO" id="GO:0035361">
    <property type="term" value="C:Cul8-RING ubiquitin ligase complex"/>
    <property type="evidence" value="ECO:0007669"/>
    <property type="project" value="TreeGrafter"/>
</dbReference>
<dbReference type="GO" id="GO:0031297">
    <property type="term" value="P:replication fork processing"/>
    <property type="evidence" value="ECO:0007669"/>
    <property type="project" value="InterPro"/>
</dbReference>
<comment type="caution">
    <text evidence="2">The sequence shown here is derived from an EMBL/GenBank/DDBJ whole genome shotgun (WGS) entry which is preliminary data.</text>
</comment>
<evidence type="ECO:0000313" key="3">
    <source>
        <dbReference type="Proteomes" id="UP000288859"/>
    </source>
</evidence>
<feature type="region of interest" description="Disordered" evidence="1">
    <location>
        <begin position="1"/>
        <end position="108"/>
    </location>
</feature>
<feature type="region of interest" description="Disordered" evidence="1">
    <location>
        <begin position="459"/>
        <end position="642"/>
    </location>
</feature>
<feature type="compositionally biased region" description="Polar residues" evidence="1">
    <location>
        <begin position="83"/>
        <end position="108"/>
    </location>
</feature>
<feature type="compositionally biased region" description="Polar residues" evidence="1">
    <location>
        <begin position="719"/>
        <end position="735"/>
    </location>
</feature>
<feature type="compositionally biased region" description="Acidic residues" evidence="1">
    <location>
        <begin position="12"/>
        <end position="26"/>
    </location>
</feature>
<evidence type="ECO:0000256" key="1">
    <source>
        <dbReference type="SAM" id="MobiDB-lite"/>
    </source>
</evidence>
<accession>A0A438NJF8</accession>
<feature type="region of interest" description="Disordered" evidence="1">
    <location>
        <begin position="312"/>
        <end position="419"/>
    </location>
</feature>
<dbReference type="GO" id="GO:0000724">
    <property type="term" value="P:double-strand break repair via homologous recombination"/>
    <property type="evidence" value="ECO:0007669"/>
    <property type="project" value="TreeGrafter"/>
</dbReference>
<name>A0A438NJF8_EXOME</name>
<gene>
    <name evidence="2" type="ORF">B0A52_00225</name>
</gene>
<feature type="region of interest" description="Disordered" evidence="1">
    <location>
        <begin position="136"/>
        <end position="175"/>
    </location>
</feature>
<dbReference type="Proteomes" id="UP000288859">
    <property type="component" value="Unassembled WGS sequence"/>
</dbReference>
<proteinExistence type="predicted"/>
<feature type="compositionally biased region" description="Low complexity" evidence="1">
    <location>
        <begin position="388"/>
        <end position="401"/>
    </location>
</feature>
<feature type="compositionally biased region" description="Basic residues" evidence="1">
    <location>
        <begin position="611"/>
        <end position="628"/>
    </location>
</feature>
<dbReference type="OrthoDB" id="2386201at2759"/>
<dbReference type="EMBL" id="NAJM01000001">
    <property type="protein sequence ID" value="RVX75868.1"/>
    <property type="molecule type" value="Genomic_DNA"/>
</dbReference>
<organism evidence="2 3">
    <name type="scientific">Exophiala mesophila</name>
    <name type="common">Black yeast-like fungus</name>
    <dbReference type="NCBI Taxonomy" id="212818"/>
    <lineage>
        <taxon>Eukaryota</taxon>
        <taxon>Fungi</taxon>
        <taxon>Dikarya</taxon>
        <taxon>Ascomycota</taxon>
        <taxon>Pezizomycotina</taxon>
        <taxon>Eurotiomycetes</taxon>
        <taxon>Chaetothyriomycetidae</taxon>
        <taxon>Chaetothyriales</taxon>
        <taxon>Herpotrichiellaceae</taxon>
        <taxon>Exophiala</taxon>
    </lineage>
</organism>
<feature type="compositionally biased region" description="Acidic residues" evidence="1">
    <location>
        <begin position="543"/>
        <end position="552"/>
    </location>
</feature>
<feature type="compositionally biased region" description="Basic residues" evidence="1">
    <location>
        <begin position="314"/>
        <end position="323"/>
    </location>
</feature>